<keyword evidence="1" id="KW-0175">Coiled coil</keyword>
<gene>
    <name evidence="3" type="ORF">D6D28_08210</name>
</gene>
<organism evidence="3 4">
    <name type="scientific">Aureobasidium pullulans</name>
    <name type="common">Black yeast</name>
    <name type="synonym">Pullularia pullulans</name>
    <dbReference type="NCBI Taxonomy" id="5580"/>
    <lineage>
        <taxon>Eukaryota</taxon>
        <taxon>Fungi</taxon>
        <taxon>Dikarya</taxon>
        <taxon>Ascomycota</taxon>
        <taxon>Pezizomycotina</taxon>
        <taxon>Dothideomycetes</taxon>
        <taxon>Dothideomycetidae</taxon>
        <taxon>Dothideales</taxon>
        <taxon>Saccotheciaceae</taxon>
        <taxon>Aureobasidium</taxon>
    </lineage>
</organism>
<evidence type="ECO:0000256" key="1">
    <source>
        <dbReference type="SAM" id="Coils"/>
    </source>
</evidence>
<protein>
    <submittedName>
        <fullName evidence="3">Uncharacterized protein</fullName>
    </submittedName>
</protein>
<feature type="compositionally biased region" description="Polar residues" evidence="2">
    <location>
        <begin position="21"/>
        <end position="33"/>
    </location>
</feature>
<feature type="coiled-coil region" evidence="1">
    <location>
        <begin position="45"/>
        <end position="93"/>
    </location>
</feature>
<dbReference type="EMBL" id="QZAF01000504">
    <property type="protein sequence ID" value="THV66608.1"/>
    <property type="molecule type" value="Genomic_DNA"/>
</dbReference>
<comment type="caution">
    <text evidence="3">The sequence shown here is derived from an EMBL/GenBank/DDBJ whole genome shotgun (WGS) entry which is preliminary data.</text>
</comment>
<proteinExistence type="predicted"/>
<evidence type="ECO:0000313" key="3">
    <source>
        <dbReference type="EMBL" id="THV66608.1"/>
    </source>
</evidence>
<feature type="coiled-coil region" evidence="1">
    <location>
        <begin position="191"/>
        <end position="229"/>
    </location>
</feature>
<dbReference type="AlphaFoldDB" id="A0A4S8S8G0"/>
<accession>A0A4S8S8G0</accession>
<reference evidence="3 4" key="1">
    <citation type="submission" date="2018-10" db="EMBL/GenBank/DDBJ databases">
        <title>Fifty Aureobasidium pullulans genomes reveal a recombining polyextremotolerant generalist.</title>
        <authorList>
            <person name="Gostincar C."/>
            <person name="Turk M."/>
            <person name="Zajc J."/>
            <person name="Gunde-Cimerman N."/>
        </authorList>
    </citation>
    <scope>NUCLEOTIDE SEQUENCE [LARGE SCALE GENOMIC DNA]</scope>
    <source>
        <strain evidence="3 4">EXF-11900</strain>
    </source>
</reference>
<sequence>MLPTRVSQFRALHMLKACNQRPKSTCHRSNSQIQEREPKTQPVSYESLTAHVANFEKENRALKIENQKFMISIDELKECIRAKDTEIQELQEQLSSQLVVGGQGVKTVTQMEGAEKIFLTLKAKHSDANPNLVQDSEISGPINVVLEDKIKRLTGDVERLTALARNDSNTIKLQQVRIRYLMKKIAKMKGATKIREEILVLEERLEAGRKKNEDELLALQKQRDAVDQKTKEKIQT</sequence>
<dbReference type="Proteomes" id="UP000304951">
    <property type="component" value="Unassembled WGS sequence"/>
</dbReference>
<evidence type="ECO:0000256" key="2">
    <source>
        <dbReference type="SAM" id="MobiDB-lite"/>
    </source>
</evidence>
<feature type="region of interest" description="Disordered" evidence="2">
    <location>
        <begin position="20"/>
        <end position="41"/>
    </location>
</feature>
<evidence type="ECO:0000313" key="4">
    <source>
        <dbReference type="Proteomes" id="UP000304951"/>
    </source>
</evidence>
<name>A0A4S8S8G0_AURPU</name>